<accession>A0ABW1S647</accession>
<organism evidence="1 2">
    <name type="scientific">Ponticaulis profundi</name>
    <dbReference type="NCBI Taxonomy" id="2665222"/>
    <lineage>
        <taxon>Bacteria</taxon>
        <taxon>Pseudomonadati</taxon>
        <taxon>Pseudomonadota</taxon>
        <taxon>Alphaproteobacteria</taxon>
        <taxon>Hyphomonadales</taxon>
        <taxon>Hyphomonadaceae</taxon>
        <taxon>Ponticaulis</taxon>
    </lineage>
</organism>
<dbReference type="PIRSF" id="PIRSF030820">
    <property type="entry name" value="UCP030820"/>
    <property type="match status" value="1"/>
</dbReference>
<dbReference type="EMBL" id="JBHSSW010000004">
    <property type="protein sequence ID" value="MFC6197120.1"/>
    <property type="molecule type" value="Genomic_DNA"/>
</dbReference>
<name>A0ABW1S647_9PROT</name>
<reference evidence="2" key="1">
    <citation type="journal article" date="2019" name="Int. J. Syst. Evol. Microbiol.">
        <title>The Global Catalogue of Microorganisms (GCM) 10K type strain sequencing project: providing services to taxonomists for standard genome sequencing and annotation.</title>
        <authorList>
            <consortium name="The Broad Institute Genomics Platform"/>
            <consortium name="The Broad Institute Genome Sequencing Center for Infectious Disease"/>
            <person name="Wu L."/>
            <person name="Ma J."/>
        </authorList>
    </citation>
    <scope>NUCLEOTIDE SEQUENCE [LARGE SCALE GENOMIC DNA]</scope>
    <source>
        <strain evidence="2">CGMCC-1.15741</strain>
    </source>
</reference>
<dbReference type="RefSeq" id="WP_377375533.1">
    <property type="nucleotide sequence ID" value="NZ_JBHSSW010000004.1"/>
</dbReference>
<evidence type="ECO:0000313" key="2">
    <source>
        <dbReference type="Proteomes" id="UP001596303"/>
    </source>
</evidence>
<protein>
    <submittedName>
        <fullName evidence="1">DUF934 domain-containing protein</fullName>
    </submittedName>
</protein>
<dbReference type="InterPro" id="IPR008318">
    <property type="entry name" value="UCP030820"/>
</dbReference>
<sequence length="148" mass="16507">MPLVKNGKIETNTHGEVLTLTPFLEMAGADPEDARSVRLMPDDDPMALEPFLGQLEVIEISFPRYADGRGYSQAQLLRRRLGYKGELRAVGDVLRDQLLNMIRSGFDAFELKSEDAAEAFLAASQEYSDFYQPAADGHKSVFARRHSA</sequence>
<gene>
    <name evidence="1" type="ORF">ACFQDM_03480</name>
</gene>
<evidence type="ECO:0000313" key="1">
    <source>
        <dbReference type="EMBL" id="MFC6197120.1"/>
    </source>
</evidence>
<keyword evidence="2" id="KW-1185">Reference proteome</keyword>
<comment type="caution">
    <text evidence="1">The sequence shown here is derived from an EMBL/GenBank/DDBJ whole genome shotgun (WGS) entry which is preliminary data.</text>
</comment>
<proteinExistence type="predicted"/>
<dbReference type="Pfam" id="PF06073">
    <property type="entry name" value="DUF934"/>
    <property type="match status" value="1"/>
</dbReference>
<dbReference type="Proteomes" id="UP001596303">
    <property type="component" value="Unassembled WGS sequence"/>
</dbReference>